<dbReference type="SUPFAM" id="SSF103473">
    <property type="entry name" value="MFS general substrate transporter"/>
    <property type="match status" value="1"/>
</dbReference>
<dbReference type="PANTHER" id="PTHR48021">
    <property type="match status" value="1"/>
</dbReference>
<keyword evidence="6 7" id="KW-0472">Membrane</keyword>
<reference evidence="9" key="1">
    <citation type="journal article" date="2023" name="Plant J.">
        <title>The genome of the king protea, Protea cynaroides.</title>
        <authorList>
            <person name="Chang J."/>
            <person name="Duong T.A."/>
            <person name="Schoeman C."/>
            <person name="Ma X."/>
            <person name="Roodt D."/>
            <person name="Barker N."/>
            <person name="Li Z."/>
            <person name="Van de Peer Y."/>
            <person name="Mizrachi E."/>
        </authorList>
    </citation>
    <scope>NUCLEOTIDE SEQUENCE</scope>
    <source>
        <tissue evidence="9">Young leaves</tissue>
    </source>
</reference>
<dbReference type="OrthoDB" id="1002318at2759"/>
<evidence type="ECO:0000313" key="10">
    <source>
        <dbReference type="Proteomes" id="UP001141806"/>
    </source>
</evidence>
<evidence type="ECO:0000256" key="4">
    <source>
        <dbReference type="ARBA" id="ARBA00022692"/>
    </source>
</evidence>
<keyword evidence="10" id="KW-1185">Reference proteome</keyword>
<dbReference type="Proteomes" id="UP001141806">
    <property type="component" value="Unassembled WGS sequence"/>
</dbReference>
<sequence>MATDQEVQIDSPSEQLMWPQDKEIEIHNDGLWMVLFSTLVAVFGSLEFGSCVGYSAPTQFGIMKDLGLSLYKYSIFGSILNIGAMVGASTSGPIADFLGRKGSVNLLG</sequence>
<keyword evidence="3" id="KW-0762">Sugar transport</keyword>
<keyword evidence="3" id="KW-0813">Transport</keyword>
<feature type="transmembrane region" description="Helical" evidence="7">
    <location>
        <begin position="75"/>
        <end position="98"/>
    </location>
</feature>
<keyword evidence="4 7" id="KW-0812">Transmembrane</keyword>
<dbReference type="PROSITE" id="PS50850">
    <property type="entry name" value="MFS"/>
    <property type="match status" value="1"/>
</dbReference>
<feature type="domain" description="Major facilitator superfamily (MFS) profile" evidence="8">
    <location>
        <begin position="33"/>
        <end position="108"/>
    </location>
</feature>
<dbReference type="PANTHER" id="PTHR48021:SF21">
    <property type="entry name" value="SUGAR TRANSPORTER ERD6-LIKE 8"/>
    <property type="match status" value="1"/>
</dbReference>
<dbReference type="InterPro" id="IPR050549">
    <property type="entry name" value="MFS_Trehalose_Transporter"/>
</dbReference>
<organism evidence="9 10">
    <name type="scientific">Protea cynaroides</name>
    <dbReference type="NCBI Taxonomy" id="273540"/>
    <lineage>
        <taxon>Eukaryota</taxon>
        <taxon>Viridiplantae</taxon>
        <taxon>Streptophyta</taxon>
        <taxon>Embryophyta</taxon>
        <taxon>Tracheophyta</taxon>
        <taxon>Spermatophyta</taxon>
        <taxon>Magnoliopsida</taxon>
        <taxon>Proteales</taxon>
        <taxon>Proteaceae</taxon>
        <taxon>Protea</taxon>
    </lineage>
</organism>
<accession>A0A9Q0GUU0</accession>
<evidence type="ECO:0000256" key="6">
    <source>
        <dbReference type="ARBA" id="ARBA00023136"/>
    </source>
</evidence>
<dbReference type="Gene3D" id="1.20.1250.20">
    <property type="entry name" value="MFS general substrate transporter like domains"/>
    <property type="match status" value="1"/>
</dbReference>
<dbReference type="GO" id="GO:0022857">
    <property type="term" value="F:transmembrane transporter activity"/>
    <property type="evidence" value="ECO:0007669"/>
    <property type="project" value="InterPro"/>
</dbReference>
<proteinExistence type="inferred from homology"/>
<name>A0A9Q0GUU0_9MAGN</name>
<evidence type="ECO:0000313" key="9">
    <source>
        <dbReference type="EMBL" id="KAJ4954592.1"/>
    </source>
</evidence>
<evidence type="ECO:0000256" key="7">
    <source>
        <dbReference type="SAM" id="Phobius"/>
    </source>
</evidence>
<comment type="subcellular location">
    <subcellularLocation>
        <location evidence="1">Membrane</location>
        <topology evidence="1">Multi-pass membrane protein</topology>
    </subcellularLocation>
</comment>
<comment type="caution">
    <text evidence="9">The sequence shown here is derived from an EMBL/GenBank/DDBJ whole genome shotgun (WGS) entry which is preliminary data.</text>
</comment>
<dbReference type="GO" id="GO:0016020">
    <property type="term" value="C:membrane"/>
    <property type="evidence" value="ECO:0007669"/>
    <property type="project" value="UniProtKB-SubCell"/>
</dbReference>
<dbReference type="InterPro" id="IPR020846">
    <property type="entry name" value="MFS_dom"/>
</dbReference>
<dbReference type="EMBL" id="JAMYWD010000011">
    <property type="protein sequence ID" value="KAJ4954592.1"/>
    <property type="molecule type" value="Genomic_DNA"/>
</dbReference>
<evidence type="ECO:0000259" key="8">
    <source>
        <dbReference type="PROSITE" id="PS50850"/>
    </source>
</evidence>
<evidence type="ECO:0000256" key="5">
    <source>
        <dbReference type="ARBA" id="ARBA00022989"/>
    </source>
</evidence>
<dbReference type="PROSITE" id="PS00216">
    <property type="entry name" value="SUGAR_TRANSPORT_1"/>
    <property type="match status" value="1"/>
</dbReference>
<feature type="transmembrane region" description="Helical" evidence="7">
    <location>
        <begin position="31"/>
        <end position="55"/>
    </location>
</feature>
<comment type="similarity">
    <text evidence="2">Belongs to the major facilitator superfamily. Sugar transporter (TC 2.A.1.1) family.</text>
</comment>
<evidence type="ECO:0000256" key="1">
    <source>
        <dbReference type="ARBA" id="ARBA00004141"/>
    </source>
</evidence>
<dbReference type="AlphaFoldDB" id="A0A9Q0GUU0"/>
<keyword evidence="5 7" id="KW-1133">Transmembrane helix</keyword>
<dbReference type="InterPro" id="IPR036259">
    <property type="entry name" value="MFS_trans_sf"/>
</dbReference>
<evidence type="ECO:0000256" key="2">
    <source>
        <dbReference type="ARBA" id="ARBA00010992"/>
    </source>
</evidence>
<protein>
    <recommendedName>
        <fullName evidence="8">Major facilitator superfamily (MFS) profile domain-containing protein</fullName>
    </recommendedName>
</protein>
<gene>
    <name evidence="9" type="ORF">NE237_011375</name>
</gene>
<dbReference type="InterPro" id="IPR005829">
    <property type="entry name" value="Sugar_transporter_CS"/>
</dbReference>
<evidence type="ECO:0000256" key="3">
    <source>
        <dbReference type="ARBA" id="ARBA00022597"/>
    </source>
</evidence>